<evidence type="ECO:0000313" key="1">
    <source>
        <dbReference type="EMBL" id="MPC85317.1"/>
    </source>
</evidence>
<accession>A0A5B7IV22</accession>
<reference evidence="1 2" key="1">
    <citation type="submission" date="2019-05" db="EMBL/GenBank/DDBJ databases">
        <title>Another draft genome of Portunus trituberculatus and its Hox gene families provides insights of decapod evolution.</title>
        <authorList>
            <person name="Jeong J.-H."/>
            <person name="Song I."/>
            <person name="Kim S."/>
            <person name="Choi T."/>
            <person name="Kim D."/>
            <person name="Ryu S."/>
            <person name="Kim W."/>
        </authorList>
    </citation>
    <scope>NUCLEOTIDE SEQUENCE [LARGE SCALE GENOMIC DNA]</scope>
    <source>
        <tissue evidence="1">Muscle</tissue>
    </source>
</reference>
<proteinExistence type="predicted"/>
<dbReference type="Proteomes" id="UP000324222">
    <property type="component" value="Unassembled WGS sequence"/>
</dbReference>
<sequence>MVWLSPKSDT</sequence>
<comment type="caution">
    <text evidence="1">The sequence shown here is derived from an EMBL/GenBank/DDBJ whole genome shotgun (WGS) entry which is preliminary data.</text>
</comment>
<name>A0A5B7IV22_PORTR</name>
<dbReference type="EMBL" id="VSRR010068022">
    <property type="protein sequence ID" value="MPC85317.1"/>
    <property type="molecule type" value="Genomic_DNA"/>
</dbReference>
<protein>
    <submittedName>
        <fullName evidence="1">Uncharacterized protein</fullName>
    </submittedName>
</protein>
<gene>
    <name evidence="1" type="ORF">E2C01_080086</name>
</gene>
<evidence type="ECO:0000313" key="2">
    <source>
        <dbReference type="Proteomes" id="UP000324222"/>
    </source>
</evidence>
<organism evidence="1 2">
    <name type="scientific">Portunus trituberculatus</name>
    <name type="common">Swimming crab</name>
    <name type="synonym">Neptunus trituberculatus</name>
    <dbReference type="NCBI Taxonomy" id="210409"/>
    <lineage>
        <taxon>Eukaryota</taxon>
        <taxon>Metazoa</taxon>
        <taxon>Ecdysozoa</taxon>
        <taxon>Arthropoda</taxon>
        <taxon>Crustacea</taxon>
        <taxon>Multicrustacea</taxon>
        <taxon>Malacostraca</taxon>
        <taxon>Eumalacostraca</taxon>
        <taxon>Eucarida</taxon>
        <taxon>Decapoda</taxon>
        <taxon>Pleocyemata</taxon>
        <taxon>Brachyura</taxon>
        <taxon>Eubrachyura</taxon>
        <taxon>Portunoidea</taxon>
        <taxon>Portunidae</taxon>
        <taxon>Portuninae</taxon>
        <taxon>Portunus</taxon>
    </lineage>
</organism>
<keyword evidence="2" id="KW-1185">Reference proteome</keyword>